<protein>
    <submittedName>
        <fullName evidence="1">Protein NYNRIN-like</fullName>
    </submittedName>
</protein>
<organism evidence="1 2">
    <name type="scientific">Trifolium medium</name>
    <dbReference type="NCBI Taxonomy" id="97028"/>
    <lineage>
        <taxon>Eukaryota</taxon>
        <taxon>Viridiplantae</taxon>
        <taxon>Streptophyta</taxon>
        <taxon>Embryophyta</taxon>
        <taxon>Tracheophyta</taxon>
        <taxon>Spermatophyta</taxon>
        <taxon>Magnoliopsida</taxon>
        <taxon>eudicotyledons</taxon>
        <taxon>Gunneridae</taxon>
        <taxon>Pentapetalae</taxon>
        <taxon>rosids</taxon>
        <taxon>fabids</taxon>
        <taxon>Fabales</taxon>
        <taxon>Fabaceae</taxon>
        <taxon>Papilionoideae</taxon>
        <taxon>50 kb inversion clade</taxon>
        <taxon>NPAAA clade</taxon>
        <taxon>Hologalegina</taxon>
        <taxon>IRL clade</taxon>
        <taxon>Trifolieae</taxon>
        <taxon>Trifolium</taxon>
    </lineage>
</organism>
<name>A0A392TLN1_9FABA</name>
<dbReference type="GO" id="GO:0003676">
    <property type="term" value="F:nucleic acid binding"/>
    <property type="evidence" value="ECO:0007669"/>
    <property type="project" value="InterPro"/>
</dbReference>
<feature type="non-terminal residue" evidence="1">
    <location>
        <position position="79"/>
    </location>
</feature>
<reference evidence="1 2" key="1">
    <citation type="journal article" date="2018" name="Front. Plant Sci.">
        <title>Red Clover (Trifolium pratense) and Zigzag Clover (T. medium) - A Picture of Genomic Similarities and Differences.</title>
        <authorList>
            <person name="Dluhosova J."/>
            <person name="Istvanek J."/>
            <person name="Nedelnik J."/>
            <person name="Repkova J."/>
        </authorList>
    </citation>
    <scope>NUCLEOTIDE SEQUENCE [LARGE SCALE GENOMIC DNA]</scope>
    <source>
        <strain evidence="2">cv. 10/8</strain>
        <tissue evidence="1">Leaf</tissue>
    </source>
</reference>
<dbReference type="Gene3D" id="3.30.420.10">
    <property type="entry name" value="Ribonuclease H-like superfamily/Ribonuclease H"/>
    <property type="match status" value="1"/>
</dbReference>
<sequence>MKLDEALWAYQTTYKSPIGLTPFQMVYEKSCHLPVELEHKTFWALKFLNFDQNQAGEQIKVQLQELEELRGQAYESSEL</sequence>
<dbReference type="Proteomes" id="UP000265520">
    <property type="component" value="Unassembled WGS sequence"/>
</dbReference>
<keyword evidence="2" id="KW-1185">Reference proteome</keyword>
<dbReference type="EMBL" id="LXQA010592416">
    <property type="protein sequence ID" value="MCI61030.1"/>
    <property type="molecule type" value="Genomic_DNA"/>
</dbReference>
<evidence type="ECO:0000313" key="2">
    <source>
        <dbReference type="Proteomes" id="UP000265520"/>
    </source>
</evidence>
<dbReference type="AlphaFoldDB" id="A0A392TLN1"/>
<dbReference type="InterPro" id="IPR036397">
    <property type="entry name" value="RNaseH_sf"/>
</dbReference>
<proteinExistence type="predicted"/>
<evidence type="ECO:0000313" key="1">
    <source>
        <dbReference type="EMBL" id="MCI61030.1"/>
    </source>
</evidence>
<comment type="caution">
    <text evidence="1">The sequence shown here is derived from an EMBL/GenBank/DDBJ whole genome shotgun (WGS) entry which is preliminary data.</text>
</comment>
<accession>A0A392TLN1</accession>